<feature type="compositionally biased region" description="Basic and acidic residues" evidence="1">
    <location>
        <begin position="37"/>
        <end position="47"/>
    </location>
</feature>
<feature type="region of interest" description="Disordered" evidence="1">
    <location>
        <begin position="24"/>
        <end position="47"/>
    </location>
</feature>
<name>A0ABQ7QEG5_PLUXY</name>
<evidence type="ECO:0000313" key="3">
    <source>
        <dbReference type="Proteomes" id="UP000823941"/>
    </source>
</evidence>
<dbReference type="EMBL" id="JAHIBW010000016">
    <property type="protein sequence ID" value="KAG7303613.1"/>
    <property type="molecule type" value="Genomic_DNA"/>
</dbReference>
<feature type="region of interest" description="Disordered" evidence="1">
    <location>
        <begin position="153"/>
        <end position="193"/>
    </location>
</feature>
<sequence length="243" mass="26189">MFHTPKTDGKMVNTRSAVKRELVKKGCEPTGSQSLRRHAESEPPKIEEIEPQMEQKMMLSRTFAVEGSTRSAPNGRVTAAAAGSKTVAKSTSSSSIARRKRLELQAAEEKAKIQMELIDKRLQADIADLEDEENYSPQPSEGKSNEEIEKWLDRSHQQQAQTALTAQPAHDDGLYSGGPRPPPAPAAAHADAAGSEGTVQMLASALQKIATAVASNAVSRSSRMQLLGGPAWRFSPSSCATRL</sequence>
<evidence type="ECO:0000256" key="1">
    <source>
        <dbReference type="SAM" id="MobiDB-lite"/>
    </source>
</evidence>
<proteinExistence type="predicted"/>
<organism evidence="2 3">
    <name type="scientific">Plutella xylostella</name>
    <name type="common">Diamondback moth</name>
    <name type="synonym">Plutella maculipennis</name>
    <dbReference type="NCBI Taxonomy" id="51655"/>
    <lineage>
        <taxon>Eukaryota</taxon>
        <taxon>Metazoa</taxon>
        <taxon>Ecdysozoa</taxon>
        <taxon>Arthropoda</taxon>
        <taxon>Hexapoda</taxon>
        <taxon>Insecta</taxon>
        <taxon>Pterygota</taxon>
        <taxon>Neoptera</taxon>
        <taxon>Endopterygota</taxon>
        <taxon>Lepidoptera</taxon>
        <taxon>Glossata</taxon>
        <taxon>Ditrysia</taxon>
        <taxon>Yponomeutoidea</taxon>
        <taxon>Plutellidae</taxon>
        <taxon>Plutella</taxon>
    </lineage>
</organism>
<comment type="caution">
    <text evidence="2">The sequence shown here is derived from an EMBL/GenBank/DDBJ whole genome shotgun (WGS) entry which is preliminary data.</text>
</comment>
<feature type="region of interest" description="Disordered" evidence="1">
    <location>
        <begin position="66"/>
        <end position="98"/>
    </location>
</feature>
<evidence type="ECO:0000313" key="2">
    <source>
        <dbReference type="EMBL" id="KAG7303613.1"/>
    </source>
</evidence>
<feature type="compositionally biased region" description="Low complexity" evidence="1">
    <location>
        <begin position="78"/>
        <end position="96"/>
    </location>
</feature>
<reference evidence="2 3" key="1">
    <citation type="submission" date="2021-06" db="EMBL/GenBank/DDBJ databases">
        <title>A haploid diamondback moth (Plutella xylostella L.) genome assembly resolves 31 chromosomes and identifies a diamide resistance mutation.</title>
        <authorList>
            <person name="Ward C.M."/>
            <person name="Perry K.D."/>
            <person name="Baker G."/>
            <person name="Powis K."/>
            <person name="Heckel D.G."/>
            <person name="Baxter S.W."/>
        </authorList>
    </citation>
    <scope>NUCLEOTIDE SEQUENCE [LARGE SCALE GENOMIC DNA]</scope>
    <source>
        <strain evidence="2 3">LV</strain>
        <tissue evidence="2">Single pupa</tissue>
    </source>
</reference>
<dbReference type="Proteomes" id="UP000823941">
    <property type="component" value="Chromosome 16"/>
</dbReference>
<gene>
    <name evidence="2" type="ORF">JYU34_012144</name>
</gene>
<protein>
    <submittedName>
        <fullName evidence="2">Uncharacterized protein</fullName>
    </submittedName>
</protein>
<keyword evidence="3" id="KW-1185">Reference proteome</keyword>
<feature type="compositionally biased region" description="Low complexity" evidence="1">
    <location>
        <begin position="157"/>
        <end position="168"/>
    </location>
</feature>
<accession>A0ABQ7QEG5</accession>